<dbReference type="InterPro" id="IPR000863">
    <property type="entry name" value="Sulfotransferase_dom"/>
</dbReference>
<dbReference type="Proteomes" id="UP001419910">
    <property type="component" value="Unassembled WGS sequence"/>
</dbReference>
<dbReference type="PANTHER" id="PTHR11783">
    <property type="entry name" value="SULFOTRANSFERASE SULT"/>
    <property type="match status" value="1"/>
</dbReference>
<keyword evidence="2 4" id="KW-0808">Transferase</keyword>
<dbReference type="SUPFAM" id="SSF52540">
    <property type="entry name" value="P-loop containing nucleoside triphosphate hydrolases"/>
    <property type="match status" value="1"/>
</dbReference>
<feature type="domain" description="Sulfotransferase" evidence="3">
    <location>
        <begin position="33"/>
        <end position="276"/>
    </location>
</feature>
<dbReference type="EC" id="2.8.2.-" evidence="4"/>
<organism evidence="4 5">
    <name type="scientific">Sphingomonas oligophenolica</name>
    <dbReference type="NCBI Taxonomy" id="301154"/>
    <lineage>
        <taxon>Bacteria</taxon>
        <taxon>Pseudomonadati</taxon>
        <taxon>Pseudomonadota</taxon>
        <taxon>Alphaproteobacteria</taxon>
        <taxon>Sphingomonadales</taxon>
        <taxon>Sphingomonadaceae</taxon>
        <taxon>Sphingomonas</taxon>
    </lineage>
</organism>
<dbReference type="Gene3D" id="3.40.50.300">
    <property type="entry name" value="P-loop containing nucleotide triphosphate hydrolases"/>
    <property type="match status" value="1"/>
</dbReference>
<reference evidence="4 5" key="1">
    <citation type="submission" date="2024-05" db="EMBL/GenBank/DDBJ databases">
        <authorList>
            <person name="Liu Q."/>
            <person name="Xin Y.-H."/>
        </authorList>
    </citation>
    <scope>NUCLEOTIDE SEQUENCE [LARGE SCALE GENOMIC DNA]</scope>
    <source>
        <strain evidence="4 5">CGMCC 1.10181</strain>
    </source>
</reference>
<dbReference type="GO" id="GO:0016740">
    <property type="term" value="F:transferase activity"/>
    <property type="evidence" value="ECO:0007669"/>
    <property type="project" value="UniProtKB-KW"/>
</dbReference>
<evidence type="ECO:0000256" key="2">
    <source>
        <dbReference type="ARBA" id="ARBA00022679"/>
    </source>
</evidence>
<evidence type="ECO:0000313" key="5">
    <source>
        <dbReference type="Proteomes" id="UP001419910"/>
    </source>
</evidence>
<gene>
    <name evidence="4" type="ORF">ABC974_06925</name>
</gene>
<protein>
    <submittedName>
        <fullName evidence="4">Sulfotransferase domain-containing protein</fullName>
        <ecNumber evidence="4">2.8.2.-</ecNumber>
    </submittedName>
</protein>
<dbReference type="InterPro" id="IPR027417">
    <property type="entry name" value="P-loop_NTPase"/>
</dbReference>
<keyword evidence="5" id="KW-1185">Reference proteome</keyword>
<comment type="similarity">
    <text evidence="1">Belongs to the sulfotransferase 1 family.</text>
</comment>
<dbReference type="Pfam" id="PF00685">
    <property type="entry name" value="Sulfotransfer_1"/>
    <property type="match status" value="1"/>
</dbReference>
<accession>A0ABU9Y0L4</accession>
<sequence>MATKLWPAAPMKRREMHNHHMDSTIWNDFAFRDDDVIIATYGKSGTTWMQQIVGQLIFAGDPDVTVAELSPWLDLRVPPKEVKLPAVEAQTHRRFLKTHLPVDALVVDHIARYIYVARDGRDVIWSMHNHHANANQAWYAAINDSPGRVGPPIPPADPDLRRYFRTWLDEDGAPFWPFWDHVRSWWAIKELPNVLLVHYEDLKRDLPGEMRRIADFLGIQVDPARFPAMVEHCGFAWMKANAGKAAPLGGVFWDGGAETFINKGINGRWRDTLTLRDVTDYETRSVAELGPVCARWLAGGSRAV</sequence>
<dbReference type="EMBL" id="JBDIME010000004">
    <property type="protein sequence ID" value="MEN2789349.1"/>
    <property type="molecule type" value="Genomic_DNA"/>
</dbReference>
<proteinExistence type="inferred from homology"/>
<dbReference type="RefSeq" id="WP_343887349.1">
    <property type="nucleotide sequence ID" value="NZ_BAAAEH010000002.1"/>
</dbReference>
<evidence type="ECO:0000313" key="4">
    <source>
        <dbReference type="EMBL" id="MEN2789349.1"/>
    </source>
</evidence>
<evidence type="ECO:0000259" key="3">
    <source>
        <dbReference type="Pfam" id="PF00685"/>
    </source>
</evidence>
<evidence type="ECO:0000256" key="1">
    <source>
        <dbReference type="ARBA" id="ARBA00005771"/>
    </source>
</evidence>
<name>A0ABU9Y0L4_9SPHN</name>
<comment type="caution">
    <text evidence="4">The sequence shown here is derived from an EMBL/GenBank/DDBJ whole genome shotgun (WGS) entry which is preliminary data.</text>
</comment>